<organism evidence="6 7">
    <name type="scientific">Miscanthus lutarioriparius</name>
    <dbReference type="NCBI Taxonomy" id="422564"/>
    <lineage>
        <taxon>Eukaryota</taxon>
        <taxon>Viridiplantae</taxon>
        <taxon>Streptophyta</taxon>
        <taxon>Embryophyta</taxon>
        <taxon>Tracheophyta</taxon>
        <taxon>Spermatophyta</taxon>
        <taxon>Magnoliopsida</taxon>
        <taxon>Liliopsida</taxon>
        <taxon>Poales</taxon>
        <taxon>Poaceae</taxon>
        <taxon>PACMAD clade</taxon>
        <taxon>Panicoideae</taxon>
        <taxon>Andropogonodae</taxon>
        <taxon>Andropogoneae</taxon>
        <taxon>Saccharinae</taxon>
        <taxon>Miscanthus</taxon>
    </lineage>
</organism>
<dbReference type="EMBL" id="CAJGYO010000015">
    <property type="protein sequence ID" value="CAD6269345.1"/>
    <property type="molecule type" value="Genomic_DNA"/>
</dbReference>
<dbReference type="InterPro" id="IPR000649">
    <property type="entry name" value="IF-2B-related"/>
</dbReference>
<evidence type="ECO:0000256" key="3">
    <source>
        <dbReference type="ARBA" id="ARBA00044356"/>
    </source>
</evidence>
<feature type="compositionally biased region" description="Polar residues" evidence="5">
    <location>
        <begin position="1"/>
        <end position="18"/>
    </location>
</feature>
<evidence type="ECO:0000313" key="6">
    <source>
        <dbReference type="EMBL" id="CAD6269345.1"/>
    </source>
</evidence>
<dbReference type="InterPro" id="IPR027363">
    <property type="entry name" value="M1Pi_N"/>
</dbReference>
<dbReference type="Gene3D" id="3.40.50.10470">
    <property type="entry name" value="Translation initiation factor eif-2b, domain 2"/>
    <property type="match status" value="1"/>
</dbReference>
<dbReference type="Proteomes" id="UP000604825">
    <property type="component" value="Unassembled WGS sequence"/>
</dbReference>
<dbReference type="OrthoDB" id="10254737at2759"/>
<feature type="compositionally biased region" description="Basic and acidic residues" evidence="5">
    <location>
        <begin position="33"/>
        <end position="62"/>
    </location>
</feature>
<evidence type="ECO:0000313" key="7">
    <source>
        <dbReference type="Proteomes" id="UP000604825"/>
    </source>
</evidence>
<proteinExistence type="inferred from homology"/>
<keyword evidence="7" id="KW-1185">Reference proteome</keyword>
<dbReference type="Gene3D" id="1.20.120.420">
    <property type="entry name" value="translation initiation factor eif-2b, domain 1"/>
    <property type="match status" value="1"/>
</dbReference>
<evidence type="ECO:0000256" key="4">
    <source>
        <dbReference type="RuleBase" id="RU003814"/>
    </source>
</evidence>
<dbReference type="AlphaFoldDB" id="A0A811RHA8"/>
<dbReference type="PANTHER" id="PTHR10233:SF17">
    <property type="entry name" value="TRANSLATION INITIATION FACTOR EIF-2B SUBUNIT DELTA"/>
    <property type="match status" value="1"/>
</dbReference>
<reference evidence="6" key="1">
    <citation type="submission" date="2020-10" db="EMBL/GenBank/DDBJ databases">
        <authorList>
            <person name="Han B."/>
            <person name="Lu T."/>
            <person name="Zhao Q."/>
            <person name="Huang X."/>
            <person name="Zhao Y."/>
        </authorList>
    </citation>
    <scope>NUCLEOTIDE SEQUENCE</scope>
</reference>
<dbReference type="SUPFAM" id="SSF100950">
    <property type="entry name" value="NagB/RpiA/CoA transferase-like"/>
    <property type="match status" value="1"/>
</dbReference>
<evidence type="ECO:0000256" key="2">
    <source>
        <dbReference type="ARBA" id="ARBA00044147"/>
    </source>
</evidence>
<sequence length="378" mass="42048">MASDASTKISKQPKTAKTSLKKVVNQVNPPVASDKKTGERPPDKDRKKDIPQPRMQFDDAHRVVKAKKRSVVSQSEARNRVELFRHLPQYAHGTQLPDLESKFLQPDLMHPSVYKGGLQYLSGDISGGNARCIAILLAFRDAINDYSMPAEKILNRDLTAKISSYVSFLIECRPLSISMGNAIRFLKNRITKLPLALSESEAKVSLQSDIDRIINAKIIVADKVVVSHAVTKIRDDDVLLTFGSASVVEMIFDHAHELGKKFRVVVVDSRPNHEGQRLLRRLVAKGGYKSVFGRLFSAIKWYDITPSDYVSMLITDYGMLPPTSVPVIVIGSTDVDHLIIVVGFKFLPARIAVLTVNRTGHGTRAHMCTYAKSKAVYQ</sequence>
<comment type="caution">
    <text evidence="6">The sequence shown here is derived from an EMBL/GenBank/DDBJ whole genome shotgun (WGS) entry which is preliminary data.</text>
</comment>
<comment type="similarity">
    <text evidence="1 4">Belongs to the eIF-2B alpha/beta/delta subunits family.</text>
</comment>
<feature type="region of interest" description="Disordered" evidence="5">
    <location>
        <begin position="1"/>
        <end position="63"/>
    </location>
</feature>
<dbReference type="Pfam" id="PF01008">
    <property type="entry name" value="IF-2B"/>
    <property type="match status" value="1"/>
</dbReference>
<dbReference type="InterPro" id="IPR042529">
    <property type="entry name" value="IF_2B-like_C"/>
</dbReference>
<name>A0A811RHA8_9POAL</name>
<evidence type="ECO:0000256" key="5">
    <source>
        <dbReference type="SAM" id="MobiDB-lite"/>
    </source>
</evidence>
<gene>
    <name evidence="6" type="ORF">NCGR_LOCUS52649</name>
</gene>
<dbReference type="PANTHER" id="PTHR10233">
    <property type="entry name" value="TRANSLATION INITIATION FACTOR EIF-2B"/>
    <property type="match status" value="1"/>
</dbReference>
<accession>A0A811RHA8</accession>
<evidence type="ECO:0000256" key="1">
    <source>
        <dbReference type="ARBA" id="ARBA00007251"/>
    </source>
</evidence>
<dbReference type="InterPro" id="IPR037171">
    <property type="entry name" value="NagB/RpiA_transferase-like"/>
</dbReference>
<protein>
    <recommendedName>
        <fullName evidence="2">Translation initiation factor eIF2B subunit delta</fullName>
    </recommendedName>
    <alternativeName>
        <fullName evidence="3">eIF2B GDP-GTP exchange factor subunit delta</fullName>
    </alternativeName>
</protein>